<organism evidence="1 2">
    <name type="scientific">Pisolithus tinctorius Marx 270</name>
    <dbReference type="NCBI Taxonomy" id="870435"/>
    <lineage>
        <taxon>Eukaryota</taxon>
        <taxon>Fungi</taxon>
        <taxon>Dikarya</taxon>
        <taxon>Basidiomycota</taxon>
        <taxon>Agaricomycotina</taxon>
        <taxon>Agaricomycetes</taxon>
        <taxon>Agaricomycetidae</taxon>
        <taxon>Boletales</taxon>
        <taxon>Sclerodermatineae</taxon>
        <taxon>Pisolithaceae</taxon>
        <taxon>Pisolithus</taxon>
    </lineage>
</organism>
<evidence type="ECO:0000313" key="1">
    <source>
        <dbReference type="EMBL" id="KIN93436.1"/>
    </source>
</evidence>
<dbReference type="OrthoDB" id="2678913at2759"/>
<name>A0A0C3J6X7_PISTI</name>
<dbReference type="AlphaFoldDB" id="A0A0C3J6X7"/>
<dbReference type="GO" id="GO:0003677">
    <property type="term" value="F:DNA binding"/>
    <property type="evidence" value="ECO:0007669"/>
    <property type="project" value="InterPro"/>
</dbReference>
<dbReference type="GO" id="GO:0015074">
    <property type="term" value="P:DNA integration"/>
    <property type="evidence" value="ECO:0007669"/>
    <property type="project" value="InterPro"/>
</dbReference>
<dbReference type="GO" id="GO:0006310">
    <property type="term" value="P:DNA recombination"/>
    <property type="evidence" value="ECO:0007669"/>
    <property type="project" value="InterPro"/>
</dbReference>
<protein>
    <recommendedName>
        <fullName evidence="3">Tyr recombinase domain-containing protein</fullName>
    </recommendedName>
</protein>
<sequence>MVFHLPATKCLTKGETVQCAPQDDPITDPFHALQNHFHLNPATKDAHLFAWSHPIRGIRPLSKYKVMRKIAKAAKSHIGFPNLKGHSLCIGGTLFYLLKEIPFDVIKTMGRWSGESFTLYLRHHALVLAPFLQSKPETLNSLKQYILPPVQ</sequence>
<dbReference type="HOGENOM" id="CLU_003292_1_3_1"/>
<keyword evidence="2" id="KW-1185">Reference proteome</keyword>
<dbReference type="InParanoid" id="A0A0C3J6X7"/>
<proteinExistence type="predicted"/>
<dbReference type="InterPro" id="IPR013762">
    <property type="entry name" value="Integrase-like_cat_sf"/>
</dbReference>
<dbReference type="Gene3D" id="1.10.443.10">
    <property type="entry name" value="Intergrase catalytic core"/>
    <property type="match status" value="1"/>
</dbReference>
<dbReference type="STRING" id="870435.A0A0C3J6X7"/>
<gene>
    <name evidence="1" type="ORF">M404DRAFT_171264</name>
</gene>
<accession>A0A0C3J6X7</accession>
<reference evidence="1 2" key="1">
    <citation type="submission" date="2014-04" db="EMBL/GenBank/DDBJ databases">
        <authorList>
            <consortium name="DOE Joint Genome Institute"/>
            <person name="Kuo A."/>
            <person name="Kohler A."/>
            <person name="Costa M.D."/>
            <person name="Nagy L.G."/>
            <person name="Floudas D."/>
            <person name="Copeland A."/>
            <person name="Barry K.W."/>
            <person name="Cichocki N."/>
            <person name="Veneault-Fourrey C."/>
            <person name="LaButti K."/>
            <person name="Lindquist E.A."/>
            <person name="Lipzen A."/>
            <person name="Lundell T."/>
            <person name="Morin E."/>
            <person name="Murat C."/>
            <person name="Sun H."/>
            <person name="Tunlid A."/>
            <person name="Henrissat B."/>
            <person name="Grigoriev I.V."/>
            <person name="Hibbett D.S."/>
            <person name="Martin F."/>
            <person name="Nordberg H.P."/>
            <person name="Cantor M.N."/>
            <person name="Hua S.X."/>
        </authorList>
    </citation>
    <scope>NUCLEOTIDE SEQUENCE [LARGE SCALE GENOMIC DNA]</scope>
    <source>
        <strain evidence="1 2">Marx 270</strain>
    </source>
</reference>
<dbReference type="EMBL" id="KN832170">
    <property type="protein sequence ID" value="KIN93436.1"/>
    <property type="molecule type" value="Genomic_DNA"/>
</dbReference>
<evidence type="ECO:0000313" key="2">
    <source>
        <dbReference type="Proteomes" id="UP000054217"/>
    </source>
</evidence>
<evidence type="ECO:0008006" key="3">
    <source>
        <dbReference type="Google" id="ProtNLM"/>
    </source>
</evidence>
<reference evidence="2" key="2">
    <citation type="submission" date="2015-01" db="EMBL/GenBank/DDBJ databases">
        <title>Evolutionary Origins and Diversification of the Mycorrhizal Mutualists.</title>
        <authorList>
            <consortium name="DOE Joint Genome Institute"/>
            <consortium name="Mycorrhizal Genomics Consortium"/>
            <person name="Kohler A."/>
            <person name="Kuo A."/>
            <person name="Nagy L.G."/>
            <person name="Floudas D."/>
            <person name="Copeland A."/>
            <person name="Barry K.W."/>
            <person name="Cichocki N."/>
            <person name="Veneault-Fourrey C."/>
            <person name="LaButti K."/>
            <person name="Lindquist E.A."/>
            <person name="Lipzen A."/>
            <person name="Lundell T."/>
            <person name="Morin E."/>
            <person name="Murat C."/>
            <person name="Riley R."/>
            <person name="Ohm R."/>
            <person name="Sun H."/>
            <person name="Tunlid A."/>
            <person name="Henrissat B."/>
            <person name="Grigoriev I.V."/>
            <person name="Hibbett D.S."/>
            <person name="Martin F."/>
        </authorList>
    </citation>
    <scope>NUCLEOTIDE SEQUENCE [LARGE SCALE GENOMIC DNA]</scope>
    <source>
        <strain evidence="2">Marx 270</strain>
    </source>
</reference>
<dbReference type="Proteomes" id="UP000054217">
    <property type="component" value="Unassembled WGS sequence"/>
</dbReference>